<dbReference type="PANTHER" id="PTHR10925">
    <property type="entry name" value="N-ACETYLTRANSFERASE 10"/>
    <property type="match status" value="1"/>
</dbReference>
<dbReference type="GO" id="GO:1904812">
    <property type="term" value="P:rRNA acetylation involved in maturation of SSU-rRNA"/>
    <property type="evidence" value="ECO:0007669"/>
    <property type="project" value="TreeGrafter"/>
</dbReference>
<proteinExistence type="predicted"/>
<dbReference type="GO" id="GO:0005730">
    <property type="term" value="C:nucleolus"/>
    <property type="evidence" value="ECO:0007669"/>
    <property type="project" value="TreeGrafter"/>
</dbReference>
<organism evidence="1 2">
    <name type="scientific">Streblomastix strix</name>
    <dbReference type="NCBI Taxonomy" id="222440"/>
    <lineage>
        <taxon>Eukaryota</taxon>
        <taxon>Metamonada</taxon>
        <taxon>Preaxostyla</taxon>
        <taxon>Oxymonadida</taxon>
        <taxon>Streblomastigidae</taxon>
        <taxon>Streblomastix</taxon>
    </lineage>
</organism>
<dbReference type="AlphaFoldDB" id="A0A5J4PZ12"/>
<name>A0A5J4PZ12_9EUKA</name>
<dbReference type="GO" id="GO:1990883">
    <property type="term" value="F:18S rRNA cytidine N-acetyltransferase activity"/>
    <property type="evidence" value="ECO:0007669"/>
    <property type="project" value="TreeGrafter"/>
</dbReference>
<feature type="non-terminal residue" evidence="1">
    <location>
        <position position="149"/>
    </location>
</feature>
<gene>
    <name evidence="1" type="ORF">EZS28_055523</name>
</gene>
<reference evidence="1 2" key="1">
    <citation type="submission" date="2019-03" db="EMBL/GenBank/DDBJ databases">
        <title>Single cell metagenomics reveals metabolic interactions within the superorganism composed of flagellate Streblomastix strix and complex community of Bacteroidetes bacteria on its surface.</title>
        <authorList>
            <person name="Treitli S.C."/>
            <person name="Kolisko M."/>
            <person name="Husnik F."/>
            <person name="Keeling P."/>
            <person name="Hampl V."/>
        </authorList>
    </citation>
    <scope>NUCLEOTIDE SEQUENCE [LARGE SCALE GENOMIC DNA]</scope>
    <source>
        <strain evidence="1">ST1C</strain>
    </source>
</reference>
<dbReference type="EMBL" id="SNRW01047700">
    <property type="protein sequence ID" value="KAA6314795.1"/>
    <property type="molecule type" value="Genomic_DNA"/>
</dbReference>
<dbReference type="InterPro" id="IPR032672">
    <property type="entry name" value="TmcA/NAT10/Kre33"/>
</dbReference>
<dbReference type="GO" id="GO:0000049">
    <property type="term" value="F:tRNA binding"/>
    <property type="evidence" value="ECO:0007669"/>
    <property type="project" value="TreeGrafter"/>
</dbReference>
<evidence type="ECO:0008006" key="3">
    <source>
        <dbReference type="Google" id="ProtNLM"/>
    </source>
</evidence>
<dbReference type="GO" id="GO:0030686">
    <property type="term" value="C:90S preribosome"/>
    <property type="evidence" value="ECO:0007669"/>
    <property type="project" value="TreeGrafter"/>
</dbReference>
<protein>
    <recommendedName>
        <fullName evidence="3">Helicase domain-containing protein</fullName>
    </recommendedName>
</protein>
<sequence length="149" mass="15998">SLAACPSCLVVDDEMNILAISSYMQNIKPLSDNEIKAQEEIETRKRRDVQKKAEKLANSSIFGLIDEDEQNVQSSSVFEPSIKKIGTLGLITNSGGNKQSNINPIQLKAGKVLQSLLPLARTSDQCSVQTVVSLTAARGRGKSAALGLI</sequence>
<comment type="caution">
    <text evidence="1">The sequence shown here is derived from an EMBL/GenBank/DDBJ whole genome shotgun (WGS) entry which is preliminary data.</text>
</comment>
<feature type="non-terminal residue" evidence="1">
    <location>
        <position position="1"/>
    </location>
</feature>
<dbReference type="Proteomes" id="UP000324800">
    <property type="component" value="Unassembled WGS sequence"/>
</dbReference>
<evidence type="ECO:0000313" key="2">
    <source>
        <dbReference type="Proteomes" id="UP000324800"/>
    </source>
</evidence>
<dbReference type="OrthoDB" id="10067491at2759"/>
<dbReference type="PANTHER" id="PTHR10925:SF5">
    <property type="entry name" value="RNA CYTIDINE ACETYLTRANSFERASE"/>
    <property type="match status" value="1"/>
</dbReference>
<accession>A0A5J4PZ12</accession>
<evidence type="ECO:0000313" key="1">
    <source>
        <dbReference type="EMBL" id="KAA6314795.1"/>
    </source>
</evidence>